<sequence>MDAQSLMQQLETTFTAIHKNQMQGIPLLNPMIRVEAVGFQRWQVGWLGVVITPWLMNLVYIPDDASALEAAPLGDKQVHRFPERSYTMLVNDFAGVGRCWSFSIHSPMGEFPAHDAAVARAEAFLALLLTPQQGEEPQDDALDEARIQRILSTDDIRALYEEEQAKVMEEAGLVSKQGSQACPATQTGAEPMGERMQQPMSRRALLPGLGGGVPA</sequence>
<dbReference type="KEGG" id="mgm:Mmc1_2498"/>
<dbReference type="eggNOG" id="COG1773">
    <property type="taxonomic scope" value="Bacteria"/>
</dbReference>
<feature type="region of interest" description="Disordered" evidence="1">
    <location>
        <begin position="178"/>
        <end position="199"/>
    </location>
</feature>
<dbReference type="HOGENOM" id="CLU_091699_1_0_5"/>
<dbReference type="STRING" id="156889.Mmc1_2498"/>
<dbReference type="RefSeq" id="WP_011714117.1">
    <property type="nucleotide sequence ID" value="NC_008576.1"/>
</dbReference>
<dbReference type="Gene3D" id="3.30.1460.40">
    <property type="entry name" value="[NiFe]-hydrogenase assembly chaperone, HybE"/>
    <property type="match status" value="1"/>
</dbReference>
<dbReference type="InterPro" id="IPR038530">
    <property type="entry name" value="NiFe-hyd_HybE_sf"/>
</dbReference>
<dbReference type="AlphaFoldDB" id="A0LAK5"/>
<dbReference type="NCBIfam" id="TIGR03993">
    <property type="entry name" value="hydrog_HybE"/>
    <property type="match status" value="1"/>
</dbReference>
<dbReference type="OrthoDB" id="9808980at2"/>
<dbReference type="EMBL" id="CP000471">
    <property type="protein sequence ID" value="ABK44998.1"/>
    <property type="molecule type" value="Genomic_DNA"/>
</dbReference>
<evidence type="ECO:0000313" key="3">
    <source>
        <dbReference type="Proteomes" id="UP000002586"/>
    </source>
</evidence>
<organism evidence="2 3">
    <name type="scientific">Magnetococcus marinus (strain ATCC BAA-1437 / JCM 17883 / MC-1)</name>
    <dbReference type="NCBI Taxonomy" id="156889"/>
    <lineage>
        <taxon>Bacteria</taxon>
        <taxon>Pseudomonadati</taxon>
        <taxon>Pseudomonadota</taxon>
        <taxon>Magnetococcia</taxon>
        <taxon>Magnetococcales</taxon>
        <taxon>Magnetococcaceae</taxon>
        <taxon>Magnetococcus</taxon>
    </lineage>
</organism>
<protein>
    <submittedName>
        <fullName evidence="2">Uncharacterized protein</fullName>
    </submittedName>
</protein>
<feature type="compositionally biased region" description="Polar residues" evidence="1">
    <location>
        <begin position="178"/>
        <end position="188"/>
    </location>
</feature>
<reference evidence="2 3" key="2">
    <citation type="journal article" date="2012" name="Int. J. Syst. Evol. Microbiol.">
        <title>Magnetococcus marinus gen. nov., sp. nov., a marine, magnetotactic bacterium that represents a novel lineage (Magnetococcaceae fam. nov.; Magnetococcales ord. nov.) at the base of the Alphaproteobacteria.</title>
        <authorList>
            <person name="Bazylinski D.A."/>
            <person name="Williams T.J."/>
            <person name="Lefevre C.T."/>
            <person name="Berg R.J."/>
            <person name="Zhang C.L."/>
            <person name="Bowser S.S."/>
            <person name="Dean A.J."/>
            <person name="Beveridge T.J."/>
        </authorList>
    </citation>
    <scope>NUCLEOTIDE SEQUENCE [LARGE SCALE GENOMIC DNA]</scope>
    <source>
        <strain evidence="3">ATCC BAA-1437 / JCM 17883 / MC-1</strain>
    </source>
</reference>
<name>A0LAK5_MAGMM</name>
<proteinExistence type="predicted"/>
<dbReference type="Pfam" id="PF11939">
    <property type="entry name" value="NiFe-hyd_HybE"/>
    <property type="match status" value="1"/>
</dbReference>
<gene>
    <name evidence="2" type="ordered locus">Mmc1_2498</name>
</gene>
<dbReference type="Proteomes" id="UP000002586">
    <property type="component" value="Chromosome"/>
</dbReference>
<keyword evidence="3" id="KW-1185">Reference proteome</keyword>
<evidence type="ECO:0000256" key="1">
    <source>
        <dbReference type="SAM" id="MobiDB-lite"/>
    </source>
</evidence>
<evidence type="ECO:0000313" key="2">
    <source>
        <dbReference type="EMBL" id="ABK44998.1"/>
    </source>
</evidence>
<accession>A0LAK5</accession>
<dbReference type="InterPro" id="IPR023994">
    <property type="entry name" value="NiFe-hyd_HybE"/>
</dbReference>
<reference evidence="3" key="1">
    <citation type="journal article" date="2009" name="Appl. Environ. Microbiol.">
        <title>Complete genome sequence of the chemolithoautotrophic marine magnetotactic coccus strain MC-1.</title>
        <authorList>
            <person name="Schubbe S."/>
            <person name="Williams T.J."/>
            <person name="Xie G."/>
            <person name="Kiss H.E."/>
            <person name="Brettin T.S."/>
            <person name="Martinez D."/>
            <person name="Ross C.A."/>
            <person name="Schuler D."/>
            <person name="Cox B.L."/>
            <person name="Nealson K.H."/>
            <person name="Bazylinski D.A."/>
        </authorList>
    </citation>
    <scope>NUCLEOTIDE SEQUENCE [LARGE SCALE GENOMIC DNA]</scope>
    <source>
        <strain evidence="3">ATCC BAA-1437 / JCM 17883 / MC-1</strain>
    </source>
</reference>